<sequence length="684" mass="74165">MEIANKHTASSHLLVTLVRTLPYSIPTRRFYNVDDSIYIAVVHFLPLDGRLVKPSLMRGASTTTRLPTGLVTLAVEVWSRGAQATPSLPGKSSVTTLKEHRARGTLPNNIKTRSSVSVLLYCLSNTGAVTNAATIWRLTAAGSATGYSAAGPALWGVPIQIVIFNLSEIRIHPASQQLERAEGDKFVSCFFHECQRPGNISKRLLRGPDEARPIASHPWRSLWDKLPLEPLSGQISQDLVCVDLPPQLTQFRRGALVGATVVCLYGRRAMKRRKACSAPTVDICGTNSKCTAQETMHVIRHTYLGAVVFFVTLTNRGPVKSMPTCANARILKAVLLIKLAFMMTDQAFVEGFHCPTAPSVPVVVANRLFIENGTTFTISIPLANNYCNFRQSGHSQLERLSRSPAALQAAADHTSHATSPLRNQVTLPQRDHHRVHPGMQLTQVAAANQPPGDLVFLQEDGWRPDFIKVGTQLSETALSIHTTICSQRIDLSPENLPLGNPHLDLLRCVQFPNHQGSAPAISRGGEAVTHKAQAKGADPQQWCGPPLKLAALHGGFDPRWVVTGSCVQMNLVSGSMPLSAQIAILAFANNNYLRLASSRIPHDSASQRGYFSPGSASSTQVPPTAGSIPHNGFQRLVADRTHASVTSLSLQLEMEHMSSCSAPWAKRINRRAQGSHEADGSGLP</sequence>
<evidence type="ECO:0000313" key="2">
    <source>
        <dbReference type="EMBL" id="KRZ49148.1"/>
    </source>
</evidence>
<dbReference type="AlphaFoldDB" id="A0A0V1KQH2"/>
<gene>
    <name evidence="2" type="ORF">T02_15414</name>
</gene>
<organism evidence="2 3">
    <name type="scientific">Trichinella nativa</name>
    <dbReference type="NCBI Taxonomy" id="6335"/>
    <lineage>
        <taxon>Eukaryota</taxon>
        <taxon>Metazoa</taxon>
        <taxon>Ecdysozoa</taxon>
        <taxon>Nematoda</taxon>
        <taxon>Enoplea</taxon>
        <taxon>Dorylaimia</taxon>
        <taxon>Trichinellida</taxon>
        <taxon>Trichinellidae</taxon>
        <taxon>Trichinella</taxon>
    </lineage>
</organism>
<feature type="compositionally biased region" description="Polar residues" evidence="1">
    <location>
        <begin position="604"/>
        <end position="622"/>
    </location>
</feature>
<keyword evidence="3" id="KW-1185">Reference proteome</keyword>
<reference evidence="2 3" key="1">
    <citation type="submission" date="2015-05" db="EMBL/GenBank/DDBJ databases">
        <title>Evolution of Trichinella species and genotypes.</title>
        <authorList>
            <person name="Korhonen P.K."/>
            <person name="Edoardo P."/>
            <person name="Giuseppe L.R."/>
            <person name="Gasser R.B."/>
        </authorList>
    </citation>
    <scope>NUCLEOTIDE SEQUENCE [LARGE SCALE GENOMIC DNA]</scope>
    <source>
        <strain evidence="2">ISS10</strain>
    </source>
</reference>
<dbReference type="OrthoDB" id="10591900at2759"/>
<accession>A0A0V1KQH2</accession>
<name>A0A0V1KQH2_9BILA</name>
<feature type="region of interest" description="Disordered" evidence="1">
    <location>
        <begin position="604"/>
        <end position="623"/>
    </location>
</feature>
<dbReference type="Proteomes" id="UP000054721">
    <property type="component" value="Unassembled WGS sequence"/>
</dbReference>
<protein>
    <submittedName>
        <fullName evidence="2">Uncharacterized protein</fullName>
    </submittedName>
</protein>
<comment type="caution">
    <text evidence="2">The sequence shown here is derived from an EMBL/GenBank/DDBJ whole genome shotgun (WGS) entry which is preliminary data.</text>
</comment>
<evidence type="ECO:0000313" key="3">
    <source>
        <dbReference type="Proteomes" id="UP000054721"/>
    </source>
</evidence>
<evidence type="ECO:0000256" key="1">
    <source>
        <dbReference type="SAM" id="MobiDB-lite"/>
    </source>
</evidence>
<dbReference type="EMBL" id="JYDW01000333">
    <property type="protein sequence ID" value="KRZ49148.1"/>
    <property type="molecule type" value="Genomic_DNA"/>
</dbReference>
<proteinExistence type="predicted"/>